<evidence type="ECO:0000313" key="1">
    <source>
        <dbReference type="EMBL" id="TDF74633.1"/>
    </source>
</evidence>
<gene>
    <name evidence="1" type="ORF">E0946_00695</name>
</gene>
<evidence type="ECO:0000313" key="2">
    <source>
        <dbReference type="Proteomes" id="UP000294588"/>
    </source>
</evidence>
<comment type="caution">
    <text evidence="1">The sequence shown here is derived from an EMBL/GenBank/DDBJ whole genome shotgun (WGS) entry which is preliminary data.</text>
</comment>
<keyword evidence="2" id="KW-1185">Reference proteome</keyword>
<protein>
    <submittedName>
        <fullName evidence="1">Uncharacterized protein</fullName>
    </submittedName>
</protein>
<organism evidence="1 2">
    <name type="scientific">Candidatus Syntrophosphaera thermopropionivorans</name>
    <dbReference type="NCBI Taxonomy" id="2593015"/>
    <lineage>
        <taxon>Bacteria</taxon>
        <taxon>Pseudomonadati</taxon>
        <taxon>Candidatus Cloacimonadota</taxon>
        <taxon>Candidatus Cloacimonadia</taxon>
        <taxon>Candidatus Cloacimonadales</taxon>
        <taxon>Candidatus Cloacimonadaceae</taxon>
        <taxon>Candidatus Syntrophosphaera</taxon>
    </lineage>
</organism>
<accession>A0AC61QL22</accession>
<dbReference type="Proteomes" id="UP000294588">
    <property type="component" value="Unassembled WGS sequence"/>
</dbReference>
<name>A0AC61QL22_9BACT</name>
<proteinExistence type="predicted"/>
<reference evidence="1" key="1">
    <citation type="submission" date="2019-03" db="EMBL/GenBank/DDBJ databases">
        <title>Candidatus Syntrophosphaera thermopropionivorans: a novel player in syntrophic propionate oxidation during anaerobic digestion.</title>
        <authorList>
            <person name="Dyksma S."/>
        </authorList>
    </citation>
    <scope>NUCLEOTIDE SEQUENCE</scope>
    <source>
        <strain evidence="1">W5</strain>
    </source>
</reference>
<sequence>MPFSDILALIPASGKGKRFGQPKHKALLNGKTFTDCIINTLKEAGINNIYLAKDFNTNDMLSTLRCALKQLNPYRFSGFLIFPIDHPFVQPSTINALCSTFHHFPEMVIRPSCNGKTGHPVLIPSSLDLFMDDNEEGLASIIRTQAKGIIDFPVEDKGILLNINRPENLLWT</sequence>
<dbReference type="EMBL" id="SMOG01000001">
    <property type="protein sequence ID" value="TDF74633.1"/>
    <property type="molecule type" value="Genomic_DNA"/>
</dbReference>